<feature type="region of interest" description="Disordered" evidence="1">
    <location>
        <begin position="78"/>
        <end position="101"/>
    </location>
</feature>
<protein>
    <submittedName>
        <fullName evidence="2">Uncharacterized protein</fullName>
    </submittedName>
</protein>
<reference evidence="2 3" key="1">
    <citation type="journal article" date="2019" name="Emerg. Microbes Infect.">
        <title>Comprehensive subspecies identification of 175 nontuberculous mycobacteria species based on 7547 genomic profiles.</title>
        <authorList>
            <person name="Matsumoto Y."/>
            <person name="Kinjo T."/>
            <person name="Motooka D."/>
            <person name="Nabeya D."/>
            <person name="Jung N."/>
            <person name="Uechi K."/>
            <person name="Horii T."/>
            <person name="Iida T."/>
            <person name="Fujita J."/>
            <person name="Nakamura S."/>
        </authorList>
    </citation>
    <scope>NUCLEOTIDE SEQUENCE [LARGE SCALE GENOMIC DNA]</scope>
    <source>
        <strain evidence="2 3">JCM 12657</strain>
    </source>
</reference>
<dbReference type="AlphaFoldDB" id="A0A7I7LJP7"/>
<dbReference type="EMBL" id="AP022572">
    <property type="protein sequence ID" value="BBX60058.1"/>
    <property type="molecule type" value="Genomic_DNA"/>
</dbReference>
<evidence type="ECO:0000256" key="1">
    <source>
        <dbReference type="SAM" id="MobiDB-lite"/>
    </source>
</evidence>
<evidence type="ECO:0000313" key="2">
    <source>
        <dbReference type="EMBL" id="BBX60058.1"/>
    </source>
</evidence>
<organism evidence="2 3">
    <name type="scientific">Mycobacterium shottsii</name>
    <dbReference type="NCBI Taxonomy" id="133549"/>
    <lineage>
        <taxon>Bacteria</taxon>
        <taxon>Bacillati</taxon>
        <taxon>Actinomycetota</taxon>
        <taxon>Actinomycetes</taxon>
        <taxon>Mycobacteriales</taxon>
        <taxon>Mycobacteriaceae</taxon>
        <taxon>Mycobacterium</taxon>
        <taxon>Mycobacterium ulcerans group</taxon>
    </lineage>
</organism>
<dbReference type="Proteomes" id="UP000467164">
    <property type="component" value="Chromosome"/>
</dbReference>
<feature type="compositionally biased region" description="Low complexity" evidence="1">
    <location>
        <begin position="78"/>
        <end position="93"/>
    </location>
</feature>
<gene>
    <name evidence="2" type="ORF">MSHO_54030</name>
</gene>
<evidence type="ECO:0000313" key="3">
    <source>
        <dbReference type="Proteomes" id="UP000467164"/>
    </source>
</evidence>
<sequence length="101" mass="10294">MRKPPGWASETTGRSAKVPAYTTVASPAAKIGSPGTPAKSTPRCPGRQFGVGASKPRNTTAGGRNGHCNRVSSACAAAAPSSDQDVNQDVNQDAAITTRRT</sequence>
<accession>A0A7I7LJP7</accession>
<name>A0A7I7LJP7_9MYCO</name>
<keyword evidence="3" id="KW-1185">Reference proteome</keyword>
<feature type="region of interest" description="Disordered" evidence="1">
    <location>
        <begin position="1"/>
        <end position="66"/>
    </location>
</feature>
<dbReference type="KEGG" id="msho:MSHO_54030"/>
<proteinExistence type="predicted"/>